<reference evidence="3 4" key="1">
    <citation type="submission" date="2020-01" db="EMBL/GenBank/DDBJ databases">
        <title>Whole-genome sequence of Heliobacterium undosum DSM 13378.</title>
        <authorList>
            <person name="Kyndt J.A."/>
            <person name="Meyer T.E."/>
        </authorList>
    </citation>
    <scope>NUCLEOTIDE SEQUENCE [LARGE SCALE GENOMIC DNA]</scope>
    <source>
        <strain evidence="3 4">DSM 13378</strain>
    </source>
</reference>
<keyword evidence="4" id="KW-1185">Reference proteome</keyword>
<dbReference type="InterPro" id="IPR001119">
    <property type="entry name" value="SLH_dom"/>
</dbReference>
<proteinExistence type="predicted"/>
<keyword evidence="1" id="KW-0677">Repeat</keyword>
<name>A0A845L4P7_9FIRM</name>
<organism evidence="3 4">
    <name type="scientific">Heliomicrobium undosum</name>
    <dbReference type="NCBI Taxonomy" id="121734"/>
    <lineage>
        <taxon>Bacteria</taxon>
        <taxon>Bacillati</taxon>
        <taxon>Bacillota</taxon>
        <taxon>Clostridia</taxon>
        <taxon>Eubacteriales</taxon>
        <taxon>Heliobacteriaceae</taxon>
        <taxon>Heliomicrobium</taxon>
    </lineage>
</organism>
<evidence type="ECO:0000259" key="2">
    <source>
        <dbReference type="PROSITE" id="PS51272"/>
    </source>
</evidence>
<protein>
    <recommendedName>
        <fullName evidence="2">SLH domain-containing protein</fullName>
    </recommendedName>
</protein>
<comment type="caution">
    <text evidence="3">The sequence shown here is derived from an EMBL/GenBank/DDBJ whole genome shotgun (WGS) entry which is preliminary data.</text>
</comment>
<feature type="domain" description="SLH" evidence="2">
    <location>
        <begin position="41"/>
        <end position="104"/>
    </location>
</feature>
<dbReference type="OrthoDB" id="5845122at2"/>
<dbReference type="Proteomes" id="UP000463470">
    <property type="component" value="Unassembled WGS sequence"/>
</dbReference>
<evidence type="ECO:0000256" key="1">
    <source>
        <dbReference type="ARBA" id="ARBA00022737"/>
    </source>
</evidence>
<dbReference type="AlphaFoldDB" id="A0A845L4P7"/>
<dbReference type="EMBL" id="WXEY01000030">
    <property type="protein sequence ID" value="MZP31273.1"/>
    <property type="molecule type" value="Genomic_DNA"/>
</dbReference>
<evidence type="ECO:0000313" key="4">
    <source>
        <dbReference type="Proteomes" id="UP000463470"/>
    </source>
</evidence>
<accession>A0A845L4P7</accession>
<dbReference type="PROSITE" id="PS51272">
    <property type="entry name" value="SLH"/>
    <property type="match status" value="2"/>
</dbReference>
<evidence type="ECO:0000313" key="3">
    <source>
        <dbReference type="EMBL" id="MZP31273.1"/>
    </source>
</evidence>
<gene>
    <name evidence="3" type="ORF">GTO91_16320</name>
</gene>
<feature type="domain" description="SLH" evidence="2">
    <location>
        <begin position="172"/>
        <end position="235"/>
    </location>
</feature>
<dbReference type="Pfam" id="PF00395">
    <property type="entry name" value="SLH"/>
    <property type="match status" value="2"/>
</dbReference>
<sequence length="365" mass="39807">MKYRVGPKAGALLLAGVVFFSGAVAPAVLPMITASPAWAGEKTSVPADARGHWAEAQIAEMVARGWIRGDEQGLFHPEKAMSRAEFVSLLVRVFEFQVVFIKAPDVRDVAADVPGDAWYAGDLIQAAHTFLALPDKAFHPEEELTREVMAEWVWAAYRHKGGNVDATSPLEEIPFSDNGAIEPAYRESVGAASAVGFIKGDEEGYFKPKATVTRAQAAVIVNRVAEKLSPRGESIPFTLHGRTDYGKWSTPRQAVLIRSEAEARTFAEQWRDTTLDMPVLSTDGIDFASQALIALIGFASSSSNPPQVTAMIRQGNTLTVYLEKKTGLIETADITGAYRYYRLSKSDVEGLEAVRAELRLVQVNH</sequence>
<dbReference type="RefSeq" id="WP_161259791.1">
    <property type="nucleotide sequence ID" value="NZ_WXEY01000030.1"/>
</dbReference>